<evidence type="ECO:0000313" key="2">
    <source>
        <dbReference type="Proteomes" id="UP001163603"/>
    </source>
</evidence>
<dbReference type="Proteomes" id="UP001163603">
    <property type="component" value="Chromosome 3"/>
</dbReference>
<name>A0ACC0Z5L1_9ROSI</name>
<comment type="caution">
    <text evidence="1">The sequence shown here is derived from an EMBL/GenBank/DDBJ whole genome shotgun (WGS) entry which is preliminary data.</text>
</comment>
<keyword evidence="2" id="KW-1185">Reference proteome</keyword>
<organism evidence="1 2">
    <name type="scientific">Pistacia integerrima</name>
    <dbReference type="NCBI Taxonomy" id="434235"/>
    <lineage>
        <taxon>Eukaryota</taxon>
        <taxon>Viridiplantae</taxon>
        <taxon>Streptophyta</taxon>
        <taxon>Embryophyta</taxon>
        <taxon>Tracheophyta</taxon>
        <taxon>Spermatophyta</taxon>
        <taxon>Magnoliopsida</taxon>
        <taxon>eudicotyledons</taxon>
        <taxon>Gunneridae</taxon>
        <taxon>Pentapetalae</taxon>
        <taxon>rosids</taxon>
        <taxon>malvids</taxon>
        <taxon>Sapindales</taxon>
        <taxon>Anacardiaceae</taxon>
        <taxon>Pistacia</taxon>
    </lineage>
</organism>
<protein>
    <submittedName>
        <fullName evidence="1">Uncharacterized protein</fullName>
    </submittedName>
</protein>
<reference evidence="2" key="1">
    <citation type="journal article" date="2023" name="G3 (Bethesda)">
        <title>Genome assembly and association tests identify interacting loci associated with vigor, precocity, and sex in interspecific pistachio rootstocks.</title>
        <authorList>
            <person name="Palmer W."/>
            <person name="Jacygrad E."/>
            <person name="Sagayaradj S."/>
            <person name="Cavanaugh K."/>
            <person name="Han R."/>
            <person name="Bertier L."/>
            <person name="Beede B."/>
            <person name="Kafkas S."/>
            <person name="Golino D."/>
            <person name="Preece J."/>
            <person name="Michelmore R."/>
        </authorList>
    </citation>
    <scope>NUCLEOTIDE SEQUENCE [LARGE SCALE GENOMIC DNA]</scope>
</reference>
<sequence length="60" mass="7188">MTSFISNFSPFVTNEAVERRLEKTLQTHSSRWNLYSQRPLQVLNISFIIPSKLRFRQFIN</sequence>
<dbReference type="EMBL" id="CM047738">
    <property type="protein sequence ID" value="KAJ0045223.1"/>
    <property type="molecule type" value="Genomic_DNA"/>
</dbReference>
<evidence type="ECO:0000313" key="1">
    <source>
        <dbReference type="EMBL" id="KAJ0045223.1"/>
    </source>
</evidence>
<proteinExistence type="predicted"/>
<accession>A0ACC0Z5L1</accession>
<gene>
    <name evidence="1" type="ORF">Pint_05318</name>
</gene>